<sequence length="221" mass="24296">MSYKEFHITEQPGCHHYHVTATDITGDTQSFFLENSPFDKSQPDLRMHLGLDATGAVIGESRYKRFSQDCQISLVENDLLYADNLDNDGVQVTLSKKGYLSPRYAFQTSLYGEMGRFLWKKTRSLGKHATPLGNLKLVKDSSDEPLAIFSSNSYSLVPGCVEMCGEFGEEFDRLALLTGVSVREKQRRSRSRQMRHAGDYAFTSGVGLGMGLGAGGGGGGC</sequence>
<gene>
    <name evidence="1" type="ORF">PMG11_05238</name>
</gene>
<name>A0A0F7VHV4_PENBI</name>
<dbReference type="Proteomes" id="UP000042958">
    <property type="component" value="Unassembled WGS sequence"/>
</dbReference>
<dbReference type="STRING" id="104259.A0A0F7VHV4"/>
<proteinExistence type="predicted"/>
<evidence type="ECO:0000313" key="2">
    <source>
        <dbReference type="Proteomes" id="UP000042958"/>
    </source>
</evidence>
<accession>A0A0F7VHV4</accession>
<evidence type="ECO:0000313" key="1">
    <source>
        <dbReference type="EMBL" id="CEO60621.1"/>
    </source>
</evidence>
<dbReference type="OrthoDB" id="3431997at2759"/>
<organism evidence="1 2">
    <name type="scientific">Penicillium brasilianum</name>
    <dbReference type="NCBI Taxonomy" id="104259"/>
    <lineage>
        <taxon>Eukaryota</taxon>
        <taxon>Fungi</taxon>
        <taxon>Dikarya</taxon>
        <taxon>Ascomycota</taxon>
        <taxon>Pezizomycotina</taxon>
        <taxon>Eurotiomycetes</taxon>
        <taxon>Eurotiomycetidae</taxon>
        <taxon>Eurotiales</taxon>
        <taxon>Aspergillaceae</taxon>
        <taxon>Penicillium</taxon>
    </lineage>
</organism>
<keyword evidence="2" id="KW-1185">Reference proteome</keyword>
<protein>
    <submittedName>
        <fullName evidence="1">Uncharacterized protein</fullName>
    </submittedName>
</protein>
<dbReference type="EMBL" id="CDHK01000004">
    <property type="protein sequence ID" value="CEO60621.1"/>
    <property type="molecule type" value="Genomic_DNA"/>
</dbReference>
<reference evidence="2" key="1">
    <citation type="journal article" date="2015" name="Genome Announc.">
        <title>Draft genome sequence of the fungus Penicillium brasilianum MG11.</title>
        <authorList>
            <person name="Horn F."/>
            <person name="Linde J."/>
            <person name="Mattern D.J."/>
            <person name="Walther G."/>
            <person name="Guthke R."/>
            <person name="Brakhage A.A."/>
            <person name="Valiante V."/>
        </authorList>
    </citation>
    <scope>NUCLEOTIDE SEQUENCE [LARGE SCALE GENOMIC DNA]</scope>
    <source>
        <strain evidence="2">MG11</strain>
    </source>
</reference>
<dbReference type="AlphaFoldDB" id="A0A0F7VHV4"/>